<dbReference type="Pfam" id="PF13715">
    <property type="entry name" value="CarbopepD_reg_2"/>
    <property type="match status" value="1"/>
</dbReference>
<keyword evidence="5 7" id="KW-0472">Membrane</keyword>
<dbReference type="InterPro" id="IPR023996">
    <property type="entry name" value="TonB-dep_OMP_SusC/RagA"/>
</dbReference>
<dbReference type="InterPro" id="IPR023997">
    <property type="entry name" value="TonB-dep_OMP_SusC/RagA_CS"/>
</dbReference>
<dbReference type="InterPro" id="IPR008969">
    <property type="entry name" value="CarboxyPept-like_regulatory"/>
</dbReference>
<reference evidence="10 11" key="1">
    <citation type="submission" date="2016-11" db="EMBL/GenBank/DDBJ databases">
        <authorList>
            <person name="Jaros S."/>
            <person name="Januszkiewicz K."/>
            <person name="Wedrychowicz H."/>
        </authorList>
    </citation>
    <scope>NUCLEOTIDE SEQUENCE [LARGE SCALE GENOMIC DNA]</scope>
    <source>
        <strain evidence="10 11">DSM 26910</strain>
    </source>
</reference>
<keyword evidence="4 7" id="KW-0812">Transmembrane</keyword>
<evidence type="ECO:0000256" key="5">
    <source>
        <dbReference type="ARBA" id="ARBA00023136"/>
    </source>
</evidence>
<dbReference type="InterPro" id="IPR037066">
    <property type="entry name" value="Plug_dom_sf"/>
</dbReference>
<dbReference type="STRING" id="1484053.SAMN05444274_102467"/>
<dbReference type="Pfam" id="PF07715">
    <property type="entry name" value="Plug"/>
    <property type="match status" value="1"/>
</dbReference>
<comment type="subcellular location">
    <subcellularLocation>
        <location evidence="1 7">Cell outer membrane</location>
        <topology evidence="1 7">Multi-pass membrane protein</topology>
    </subcellularLocation>
</comment>
<evidence type="ECO:0000256" key="3">
    <source>
        <dbReference type="ARBA" id="ARBA00022452"/>
    </source>
</evidence>
<keyword evidence="6 7" id="KW-0998">Cell outer membrane</keyword>
<dbReference type="AlphaFoldDB" id="A0A1M4WJQ0"/>
<dbReference type="NCBIfam" id="TIGR04056">
    <property type="entry name" value="OMP_RagA_SusC"/>
    <property type="match status" value="1"/>
</dbReference>
<keyword evidence="3 7" id="KW-1134">Transmembrane beta strand</keyword>
<dbReference type="Gene3D" id="2.40.170.20">
    <property type="entry name" value="TonB-dependent receptor, beta-barrel domain"/>
    <property type="match status" value="1"/>
</dbReference>
<dbReference type="GO" id="GO:0009279">
    <property type="term" value="C:cell outer membrane"/>
    <property type="evidence" value="ECO:0007669"/>
    <property type="project" value="UniProtKB-SubCell"/>
</dbReference>
<evidence type="ECO:0000313" key="10">
    <source>
        <dbReference type="EMBL" id="SHE81436.1"/>
    </source>
</evidence>
<dbReference type="Proteomes" id="UP000184164">
    <property type="component" value="Unassembled WGS sequence"/>
</dbReference>
<protein>
    <submittedName>
        <fullName evidence="10">TonB-linked outer membrane protein, SusC/RagA family</fullName>
    </submittedName>
</protein>
<evidence type="ECO:0000259" key="9">
    <source>
        <dbReference type="Pfam" id="PF07715"/>
    </source>
</evidence>
<feature type="domain" description="TonB-dependent receptor plug" evidence="9">
    <location>
        <begin position="137"/>
        <end position="244"/>
    </location>
</feature>
<dbReference type="InterPro" id="IPR012910">
    <property type="entry name" value="Plug_dom"/>
</dbReference>
<evidence type="ECO:0000313" key="11">
    <source>
        <dbReference type="Proteomes" id="UP000184164"/>
    </source>
</evidence>
<dbReference type="OrthoDB" id="1096764at2"/>
<evidence type="ECO:0000256" key="8">
    <source>
        <dbReference type="SAM" id="SignalP"/>
    </source>
</evidence>
<keyword evidence="2 7" id="KW-0813">Transport</keyword>
<evidence type="ECO:0000256" key="4">
    <source>
        <dbReference type="ARBA" id="ARBA00022692"/>
    </source>
</evidence>
<evidence type="ECO:0000256" key="2">
    <source>
        <dbReference type="ARBA" id="ARBA00022448"/>
    </source>
</evidence>
<evidence type="ECO:0000256" key="6">
    <source>
        <dbReference type="ARBA" id="ARBA00023237"/>
    </source>
</evidence>
<feature type="chain" id="PRO_5013019391" evidence="8">
    <location>
        <begin position="28"/>
        <end position="1040"/>
    </location>
</feature>
<sequence>MITKQYSLRKTILLLLAACLLGYNTFAGNNYSAKNRMEQTASKKIVSGVIIDETGKPIVGAVVSVPETDFSISTNRQGKFAVPLTGDVAELLVEFTGYKTKLLSVKSGDDVTISLIPDAHRQDEYIPVSMLRKERRKSITGAFSIVEGSELEKYPSGGFAGSLTGKLAGLTILQGSGEPGYDGVGMFIRGRNSTSGNHPIFVIDGVPSPTFDLNMLDPKTVESIAILKDAAATALYGFNGSAGAILITTKRGYNGESQVSVSADFSLQEATVRPKMLHSWEYAMLRNEAASNDDMDMPFSEKKINAYRTGENRELFPDNNWYDAYMKDIAPMQRYNVNISGGNGRVKYFVNTGFIEQDALLKVQEKEVCDPSKYMQRFNERTNIDIKLLSNLRAFLNQMVVVKRINSPAYSTSDILSGIFSMPATEYGPLTPDGNVIATPWDTNPIYGKINRSGSQKYTETTVNVALGLDWDIGFITKGLNMKGIFGYESRHQSGIFGSRSYARYVKDDSSYDELAFKPFGSWIDSELKLNKGSNYRYFINFQGFINYKRTFNKVHEVNAFVSYFNQDVIQEGAGSQLLPYDQISFNGHAKYGFNSKYYIQMDASFMTSDQFGGENRYGLFPTISGAWIASNENFLKSNTDSWLTLLKFKASYGKVGNDQFTDRRYMYEDDIRLGSGGYISGLYSGAIIYESLLGNPYLKWEDSRQQNYGVSIGLFNSLTMNFDYYIHNQSDVLIKNSQIPGLQGLPLDYYPYENSGKVKNHGFEIELAYEKQIDNEWHISASGNIAYNKNEIVDINEVNRASSNFFYPYRSTGYSIGQNFGLLVDYSNGNGYFNSEQEIIDSNLHYEGIAPRPGDFIYKDLNEDGVINNQDNAPIKYNTLPQLAYAANLNLAYKVVDLFVQFQGISKVSGYYSGIGVNEIYSEGTYSELHKNAWSAERFQNGEKISYPALSTSASSSIQANSFFIGDKSYLRLKNIEIGCNLPSRLCNKISTEKIRFYLSGTNLLTFDNMQFKDLDPETSSLSSYPQYRTYNLGLNIIF</sequence>
<dbReference type="EMBL" id="FQUM01000002">
    <property type="protein sequence ID" value="SHE81436.1"/>
    <property type="molecule type" value="Genomic_DNA"/>
</dbReference>
<comment type="similarity">
    <text evidence="7">Belongs to the TonB-dependent receptor family.</text>
</comment>
<dbReference type="InterPro" id="IPR036942">
    <property type="entry name" value="Beta-barrel_TonB_sf"/>
</dbReference>
<evidence type="ECO:0000256" key="1">
    <source>
        <dbReference type="ARBA" id="ARBA00004571"/>
    </source>
</evidence>
<dbReference type="PROSITE" id="PS52016">
    <property type="entry name" value="TONB_DEPENDENT_REC_3"/>
    <property type="match status" value="1"/>
</dbReference>
<feature type="signal peptide" evidence="8">
    <location>
        <begin position="1"/>
        <end position="27"/>
    </location>
</feature>
<dbReference type="Gene3D" id="2.170.130.10">
    <property type="entry name" value="TonB-dependent receptor, plug domain"/>
    <property type="match status" value="1"/>
</dbReference>
<gene>
    <name evidence="10" type="ORF">SAMN05444274_102467</name>
</gene>
<evidence type="ECO:0000256" key="7">
    <source>
        <dbReference type="PROSITE-ProRule" id="PRU01360"/>
    </source>
</evidence>
<keyword evidence="8" id="KW-0732">Signal</keyword>
<dbReference type="SUPFAM" id="SSF56935">
    <property type="entry name" value="Porins"/>
    <property type="match status" value="1"/>
</dbReference>
<name>A0A1M4WJQ0_9BACT</name>
<organism evidence="10 11">
    <name type="scientific">Mariniphaga anaerophila</name>
    <dbReference type="NCBI Taxonomy" id="1484053"/>
    <lineage>
        <taxon>Bacteria</taxon>
        <taxon>Pseudomonadati</taxon>
        <taxon>Bacteroidota</taxon>
        <taxon>Bacteroidia</taxon>
        <taxon>Marinilabiliales</taxon>
        <taxon>Prolixibacteraceae</taxon>
        <taxon>Mariniphaga</taxon>
    </lineage>
</organism>
<dbReference type="SUPFAM" id="SSF49464">
    <property type="entry name" value="Carboxypeptidase regulatory domain-like"/>
    <property type="match status" value="1"/>
</dbReference>
<accession>A0A1M4WJQ0</accession>
<proteinExistence type="inferred from homology"/>
<dbReference type="NCBIfam" id="TIGR04057">
    <property type="entry name" value="SusC_RagA_signa"/>
    <property type="match status" value="1"/>
</dbReference>
<dbReference type="Gene3D" id="2.60.40.1120">
    <property type="entry name" value="Carboxypeptidase-like, regulatory domain"/>
    <property type="match status" value="1"/>
</dbReference>
<dbReference type="InterPro" id="IPR039426">
    <property type="entry name" value="TonB-dep_rcpt-like"/>
</dbReference>
<keyword evidence="11" id="KW-1185">Reference proteome</keyword>